<evidence type="ECO:0000313" key="1">
    <source>
        <dbReference type="EMBL" id="GIX83161.1"/>
    </source>
</evidence>
<keyword evidence="2" id="KW-1185">Reference proteome</keyword>
<proteinExistence type="predicted"/>
<dbReference type="Proteomes" id="UP001054837">
    <property type="component" value="Unassembled WGS sequence"/>
</dbReference>
<evidence type="ECO:0000313" key="2">
    <source>
        <dbReference type="Proteomes" id="UP001054837"/>
    </source>
</evidence>
<sequence length="120" mass="13290">MQSATQVCKACPQITAITLSKSEENIHLFKALVVFPPEMTEVATRRRTFFRLTPTTSSGHHLLSVGEPPRSRNAKPEFHWGNLNGSHCEPEENLVALIYLTAAWLECSIRSTGFTCGAFA</sequence>
<gene>
    <name evidence="1" type="ORF">CDAR_307011</name>
</gene>
<accession>A0AAV4NEM0</accession>
<name>A0AAV4NEM0_9ARAC</name>
<dbReference type="EMBL" id="BPLQ01001575">
    <property type="protein sequence ID" value="GIX83161.1"/>
    <property type="molecule type" value="Genomic_DNA"/>
</dbReference>
<reference evidence="1 2" key="1">
    <citation type="submission" date="2021-06" db="EMBL/GenBank/DDBJ databases">
        <title>Caerostris darwini draft genome.</title>
        <authorList>
            <person name="Kono N."/>
            <person name="Arakawa K."/>
        </authorList>
    </citation>
    <scope>NUCLEOTIDE SEQUENCE [LARGE SCALE GENOMIC DNA]</scope>
</reference>
<dbReference type="AlphaFoldDB" id="A0AAV4NEM0"/>
<comment type="caution">
    <text evidence="1">The sequence shown here is derived from an EMBL/GenBank/DDBJ whole genome shotgun (WGS) entry which is preliminary data.</text>
</comment>
<organism evidence="1 2">
    <name type="scientific">Caerostris darwini</name>
    <dbReference type="NCBI Taxonomy" id="1538125"/>
    <lineage>
        <taxon>Eukaryota</taxon>
        <taxon>Metazoa</taxon>
        <taxon>Ecdysozoa</taxon>
        <taxon>Arthropoda</taxon>
        <taxon>Chelicerata</taxon>
        <taxon>Arachnida</taxon>
        <taxon>Araneae</taxon>
        <taxon>Araneomorphae</taxon>
        <taxon>Entelegynae</taxon>
        <taxon>Araneoidea</taxon>
        <taxon>Araneidae</taxon>
        <taxon>Caerostris</taxon>
    </lineage>
</organism>
<protein>
    <submittedName>
        <fullName evidence="1">Uncharacterized protein</fullName>
    </submittedName>
</protein>